<dbReference type="EMBL" id="MGES01000055">
    <property type="protein sequence ID" value="OGL88079.1"/>
    <property type="molecule type" value="Genomic_DNA"/>
</dbReference>
<reference evidence="2 3" key="1">
    <citation type="journal article" date="2016" name="Nat. Commun.">
        <title>Thousands of microbial genomes shed light on interconnected biogeochemical processes in an aquifer system.</title>
        <authorList>
            <person name="Anantharaman K."/>
            <person name="Brown C.T."/>
            <person name="Hug L.A."/>
            <person name="Sharon I."/>
            <person name="Castelle C.J."/>
            <person name="Probst A.J."/>
            <person name="Thomas B.C."/>
            <person name="Singh A."/>
            <person name="Wilkins M.J."/>
            <person name="Karaoz U."/>
            <person name="Brodie E.L."/>
            <person name="Williams K.H."/>
            <person name="Hubbard S.S."/>
            <person name="Banfield J.F."/>
        </authorList>
    </citation>
    <scope>NUCLEOTIDE SEQUENCE [LARGE SCALE GENOMIC DNA]</scope>
</reference>
<dbReference type="STRING" id="1802410.A3H75_01700"/>
<comment type="caution">
    <text evidence="2">The sequence shown here is derived from an EMBL/GenBank/DDBJ whole genome shotgun (WGS) entry which is preliminary data.</text>
</comment>
<dbReference type="InterPro" id="IPR058596">
    <property type="entry name" value="TraC-like_dom"/>
</dbReference>
<organism evidence="2 3">
    <name type="scientific">Candidatus Uhrbacteria bacterium RIFCSPLOWO2_02_FULL_51_9</name>
    <dbReference type="NCBI Taxonomy" id="1802410"/>
    <lineage>
        <taxon>Bacteria</taxon>
        <taxon>Candidatus Uhriibacteriota</taxon>
    </lineage>
</organism>
<evidence type="ECO:0000313" key="2">
    <source>
        <dbReference type="EMBL" id="OGL88079.1"/>
    </source>
</evidence>
<dbReference type="Proteomes" id="UP000176678">
    <property type="component" value="Unassembled WGS sequence"/>
</dbReference>
<dbReference type="Pfam" id="PF26593">
    <property type="entry name" value="TraC-like"/>
    <property type="match status" value="1"/>
</dbReference>
<proteinExistence type="predicted"/>
<feature type="domain" description="TraC-like" evidence="1">
    <location>
        <begin position="23"/>
        <end position="134"/>
    </location>
</feature>
<dbReference type="AlphaFoldDB" id="A0A1F7VC52"/>
<protein>
    <recommendedName>
        <fullName evidence="1">TraC-like domain-containing protein</fullName>
    </recommendedName>
</protein>
<sequence length="229" mass="25966">MAKPPKTSIPSTQRYLDIAAIRDGVIIMRDGTLRAVLMVSSINFALKSEQEQEALVGSYVSFLNTLEYPIQIVVQSRKMNIDAYIGLLKEQEQKQTNELLRAQIQDYRAFVVDLVELGEIMQKRFFVVLAYDPAANIKKGFLTRLKDAMAPAKVIKMKEKQFNERRQDLQMRLDGVSSSLQGMSLKVVQLDTQGLIELFYNIYNPVTSAQEELTDVGKLQVEEEPAFAP</sequence>
<accession>A0A1F7VC52</accession>
<evidence type="ECO:0000313" key="3">
    <source>
        <dbReference type="Proteomes" id="UP000176678"/>
    </source>
</evidence>
<gene>
    <name evidence="2" type="ORF">A3H75_01700</name>
</gene>
<name>A0A1F7VC52_9BACT</name>
<evidence type="ECO:0000259" key="1">
    <source>
        <dbReference type="Pfam" id="PF26593"/>
    </source>
</evidence>